<organism evidence="4 5">
    <name type="scientific">Flavobacterium fluvii</name>
    <dbReference type="NCBI Taxonomy" id="468056"/>
    <lineage>
        <taxon>Bacteria</taxon>
        <taxon>Pseudomonadati</taxon>
        <taxon>Bacteroidota</taxon>
        <taxon>Flavobacteriia</taxon>
        <taxon>Flavobacteriales</taxon>
        <taxon>Flavobacteriaceae</taxon>
        <taxon>Flavobacterium</taxon>
    </lineage>
</organism>
<evidence type="ECO:0000313" key="4">
    <source>
        <dbReference type="EMBL" id="SHG88581.1"/>
    </source>
</evidence>
<evidence type="ECO:0000256" key="1">
    <source>
        <dbReference type="ARBA" id="ARBA00022729"/>
    </source>
</evidence>
<keyword evidence="1" id="KW-0732">Signal</keyword>
<evidence type="ECO:0000313" key="5">
    <source>
        <dbReference type="Proteomes" id="UP000184516"/>
    </source>
</evidence>
<keyword evidence="2" id="KW-1133">Transmembrane helix</keyword>
<accession>A0A1M5NGD4</accession>
<dbReference type="EMBL" id="FQWB01000008">
    <property type="protein sequence ID" value="SHG88581.1"/>
    <property type="molecule type" value="Genomic_DNA"/>
</dbReference>
<reference evidence="5" key="1">
    <citation type="submission" date="2016-11" db="EMBL/GenBank/DDBJ databases">
        <authorList>
            <person name="Varghese N."/>
            <person name="Submissions S."/>
        </authorList>
    </citation>
    <scope>NUCLEOTIDE SEQUENCE [LARGE SCALE GENOMIC DNA]</scope>
    <source>
        <strain evidence="5">DSM 19978</strain>
    </source>
</reference>
<dbReference type="Proteomes" id="UP000184516">
    <property type="component" value="Unassembled WGS sequence"/>
</dbReference>
<gene>
    <name evidence="4" type="ORF">SAMN05443549_10827</name>
</gene>
<keyword evidence="5" id="KW-1185">Reference proteome</keyword>
<keyword evidence="2" id="KW-0472">Membrane</keyword>
<evidence type="ECO:0000256" key="2">
    <source>
        <dbReference type="SAM" id="Phobius"/>
    </source>
</evidence>
<keyword evidence="2" id="KW-0812">Transmembrane</keyword>
<feature type="domain" description="Secretion system C-terminal sorting" evidence="3">
    <location>
        <begin position="851"/>
        <end position="927"/>
    </location>
</feature>
<dbReference type="OrthoDB" id="1391397at2"/>
<dbReference type="STRING" id="468056.SAMN05443549_10827"/>
<sequence length="930" mass="97069">MEKNSLLPFFEVLSSKIKCCLLLKNIVSRLVFLKLEDTTSVHFREKSVKIKNSLFHYSTIIILCFSGLFMSTTILAQTPPSQPSDCKIGCTSNDVQIQRAYLVDMNGVELPPNFICTNTTSVKLALDLTTKTPRVGVTVYANIKSFIGGIVGTTPLKTVKECFGIALNQPTNKVVFSQSFGWACGTRIVLTDVFIGWGTGNTNFCTGTSFQCPATSSKCFSLPPGEYITVQTPTANPTAATKCSTTILQGIPAATFNLPDLEGDVKGAQTNVTVEWFLDEALANPVSSSSSFTTGTRDVWAKVRSTIPPNPETKIKITLTVNQTPDLTITDPVAVCSPSTVNLTTEAVTLGSTLPAGTALSYWTNVGATSSLSSPDAITASGTYYIKATTNTNPACTDIKSVTVTVNEKPATPDLTVVQPTCANANGTVTITSPTGADYEYSNGGAFQASPVFTVVAGASYSITVKKLSSGCISTAKTGAMGSQPITPAAPDLTVVQPTCANANGTVTVTSPLGADYLYSNGGAYQATTSFTVAANAAYNITVKKLSSGCISLVTSGTMGAQPITPAAPDLTVVQPTCANANGTVTVTSPLGADYQYSNGGAYQATTSFTVAANAAYNITVKKLSSGCISLVTSGTMGAQPITPAAPDLTVVQPTCANANGTVTVTSPLGADYQYSNGAAYQATTSFTVAANAAYNITVKKLSSGCISLVTSGTMGAQPITPAAPTFCIVQPSTLCNANAEDGSVTINSPCGVDYEYSIKDGESGSWQSSIHFDNLKPGDVTGIRVRDKNIGCVSDASSCNASDCSVSPCPPIPPANGKTVNPDTKKTTSAIAPVETTTASKTETAGFDAYPVPFKDQLTIKYKFDYVSDVKIEVFNAQGISILSKTDTNSYLNKEIALDLKLNKGKEQLYMVKVSTNRGSSVKKIISSK</sequence>
<dbReference type="NCBIfam" id="TIGR04183">
    <property type="entry name" value="Por_Secre_tail"/>
    <property type="match status" value="1"/>
</dbReference>
<dbReference type="AlphaFoldDB" id="A0A1M5NGD4"/>
<dbReference type="InterPro" id="IPR026444">
    <property type="entry name" value="Secre_tail"/>
</dbReference>
<feature type="transmembrane region" description="Helical" evidence="2">
    <location>
        <begin position="54"/>
        <end position="76"/>
    </location>
</feature>
<proteinExistence type="predicted"/>
<evidence type="ECO:0000259" key="3">
    <source>
        <dbReference type="Pfam" id="PF18962"/>
    </source>
</evidence>
<protein>
    <submittedName>
        <fullName evidence="4">Por secretion system C-terminal sorting domain-containing protein</fullName>
    </submittedName>
</protein>
<dbReference type="Pfam" id="PF18962">
    <property type="entry name" value="Por_Secre_tail"/>
    <property type="match status" value="1"/>
</dbReference>
<name>A0A1M5NGD4_9FLAO</name>